<dbReference type="Proteomes" id="UP000751518">
    <property type="component" value="Unassembled WGS sequence"/>
</dbReference>
<dbReference type="EMBL" id="JAGQKZ010000041">
    <property type="protein sequence ID" value="MCA9392342.1"/>
    <property type="molecule type" value="Genomic_DNA"/>
</dbReference>
<gene>
    <name evidence="1" type="ORF">KC614_04025</name>
</gene>
<comment type="caution">
    <text evidence="1">The sequence shown here is derived from an EMBL/GenBank/DDBJ whole genome shotgun (WGS) entry which is preliminary data.</text>
</comment>
<name>A0A955LKC4_UNCKA</name>
<reference evidence="1" key="2">
    <citation type="journal article" date="2021" name="Microbiome">
        <title>Successional dynamics and alternative stable states in a saline activated sludge microbial community over 9 years.</title>
        <authorList>
            <person name="Wang Y."/>
            <person name="Ye J."/>
            <person name="Ju F."/>
            <person name="Liu L."/>
            <person name="Boyd J.A."/>
            <person name="Deng Y."/>
            <person name="Parks D.H."/>
            <person name="Jiang X."/>
            <person name="Yin X."/>
            <person name="Woodcroft B.J."/>
            <person name="Tyson G.W."/>
            <person name="Hugenholtz P."/>
            <person name="Polz M.F."/>
            <person name="Zhang T."/>
        </authorList>
    </citation>
    <scope>NUCLEOTIDE SEQUENCE</scope>
    <source>
        <strain evidence="1">HKST-UBA03</strain>
    </source>
</reference>
<dbReference type="AlphaFoldDB" id="A0A955LKC4"/>
<evidence type="ECO:0000313" key="1">
    <source>
        <dbReference type="EMBL" id="MCA9392342.1"/>
    </source>
</evidence>
<proteinExistence type="predicted"/>
<protein>
    <submittedName>
        <fullName evidence="1">Uncharacterized protein</fullName>
    </submittedName>
</protein>
<reference evidence="1" key="1">
    <citation type="submission" date="2020-04" db="EMBL/GenBank/DDBJ databases">
        <authorList>
            <person name="Zhang T."/>
        </authorList>
    </citation>
    <scope>NUCLEOTIDE SEQUENCE</scope>
    <source>
        <strain evidence="1">HKST-UBA03</strain>
    </source>
</reference>
<organism evidence="1 2">
    <name type="scientific">candidate division WWE3 bacterium</name>
    <dbReference type="NCBI Taxonomy" id="2053526"/>
    <lineage>
        <taxon>Bacteria</taxon>
        <taxon>Katanobacteria</taxon>
    </lineage>
</organism>
<evidence type="ECO:0000313" key="2">
    <source>
        <dbReference type="Proteomes" id="UP000751518"/>
    </source>
</evidence>
<accession>A0A955LKC4</accession>
<sequence length="352" mass="41415">MRPIETYKNQGFLLLEEDTTVELDDYETLKGYFDGYGKVVFTLMMRYFELPTWPTLIFFDLTPELEPVLNKFLERAGSFFIRTDSYKNLVDNQGIPVCPKDEVVDAIKKMKEHRERYILVLAPPTIEDQTYKSIGNCRAGYLQGEEVQEWTGPGFAEYHLAKDRFPRKATVHAYLRRVKNGHVEKLFLVGRKQFIQDLDQLRFEIGADKKGMRKMFMDEDVFKSLLGRSFIGKEPTNDELEEAYKIWLQKESEERGLKKEEIEREFVEIGERVHASVRGEFPLADFLESKEEYWEPPKKYVNLVTKHLELFRERCEKLGIDPNEKLLTMTFTKGITSEDVVFWDIHNLITDS</sequence>